<sequence length="362" mass="41233">MLLDGIKVLDFSHYIPGPFASLRLADFGAEVVKIEPPSGDLARSEEFDYVFQANNANKKSILLNLKDQHDLEMVEKLIRKADILIEGFRPGVMKRLGLAYDDVKKINEKIIYCSITGYGQQGELAALGSHDINYVSLSGVLAQLKDRTGRPIHPSITLADMIGSMAAVEQILAALYARERTGKGMYIDISLLDGLLAMMNNHFIIEHYSGYPKGVEQLAGTIVSYCIYETKDGRFVSLAALERKFWEHFCIASQKREWLHFHQSPANENNPIFVDICQWFKSKTLAEWIEFGRKVDCCLTPVLEVHEAKEWFSKEHNRKMVDIHNGGIHIATRYDPQIFHKRAQAPKLDEHRQEIIEKWTNA</sequence>
<keyword evidence="1" id="KW-0808">Transferase</keyword>
<dbReference type="InterPro" id="IPR050509">
    <property type="entry name" value="CoA-transferase_III"/>
</dbReference>
<dbReference type="SUPFAM" id="SSF89796">
    <property type="entry name" value="CoA-transferase family III (CaiB/BaiF)"/>
    <property type="match status" value="1"/>
</dbReference>
<dbReference type="Pfam" id="PF02515">
    <property type="entry name" value="CoA_transf_3"/>
    <property type="match status" value="1"/>
</dbReference>
<gene>
    <name evidence="1" type="ORF">B0I26_101434</name>
</gene>
<comment type="caution">
    <text evidence="1">The sequence shown here is derived from an EMBL/GenBank/DDBJ whole genome shotgun (WGS) entry which is preliminary data.</text>
</comment>
<dbReference type="InterPro" id="IPR003673">
    <property type="entry name" value="CoA-Trfase_fam_III"/>
</dbReference>
<dbReference type="EMBL" id="QLMH01000001">
    <property type="protein sequence ID" value="RAK23473.1"/>
    <property type="molecule type" value="Genomic_DNA"/>
</dbReference>
<dbReference type="PANTHER" id="PTHR48228">
    <property type="entry name" value="SUCCINYL-COA--D-CITRAMALATE COA-TRANSFERASE"/>
    <property type="match status" value="1"/>
</dbReference>
<organism evidence="1 2">
    <name type="scientific">Paranoxybacillus vitaminiphilus</name>
    <dbReference type="NCBI Taxonomy" id="581036"/>
    <lineage>
        <taxon>Bacteria</taxon>
        <taxon>Bacillati</taxon>
        <taxon>Bacillota</taxon>
        <taxon>Bacilli</taxon>
        <taxon>Bacillales</taxon>
        <taxon>Anoxybacillaceae</taxon>
        <taxon>Paranoxybacillus</taxon>
    </lineage>
</organism>
<proteinExistence type="predicted"/>
<dbReference type="Proteomes" id="UP000248555">
    <property type="component" value="Unassembled WGS sequence"/>
</dbReference>
<evidence type="ECO:0000313" key="1">
    <source>
        <dbReference type="EMBL" id="RAK23473.1"/>
    </source>
</evidence>
<dbReference type="AlphaFoldDB" id="A0A327YR97"/>
<reference evidence="1 2" key="1">
    <citation type="submission" date="2018-06" db="EMBL/GenBank/DDBJ databases">
        <title>Genomic Encyclopedia of Type Strains, Phase III (KMG-III): the genomes of soil and plant-associated and newly described type strains.</title>
        <authorList>
            <person name="Whitman W."/>
        </authorList>
    </citation>
    <scope>NUCLEOTIDE SEQUENCE [LARGE SCALE GENOMIC DNA]</scope>
    <source>
        <strain evidence="1 2">CGMCC 1.8979</strain>
    </source>
</reference>
<dbReference type="Gene3D" id="3.30.1540.10">
    <property type="entry name" value="formyl-coa transferase, domain 3"/>
    <property type="match status" value="1"/>
</dbReference>
<keyword evidence="2" id="KW-1185">Reference proteome</keyword>
<dbReference type="InterPro" id="IPR023606">
    <property type="entry name" value="CoA-Trfase_III_dom_1_sf"/>
</dbReference>
<dbReference type="Gene3D" id="3.40.50.10540">
    <property type="entry name" value="Crotonobetainyl-coa:carnitine coa-transferase, domain 1"/>
    <property type="match status" value="1"/>
</dbReference>
<dbReference type="PANTHER" id="PTHR48228:SF5">
    <property type="entry name" value="ALPHA-METHYLACYL-COA RACEMASE"/>
    <property type="match status" value="1"/>
</dbReference>
<protein>
    <submittedName>
        <fullName evidence="1">Crotonobetainyl-CoA:carnitine CoA-transferase CaiB-like acyl-CoA transferase</fullName>
    </submittedName>
</protein>
<dbReference type="InterPro" id="IPR044855">
    <property type="entry name" value="CoA-Trfase_III_dom3_sf"/>
</dbReference>
<accession>A0A327YR97</accession>
<name>A0A327YR97_9BACL</name>
<evidence type="ECO:0000313" key="2">
    <source>
        <dbReference type="Proteomes" id="UP000248555"/>
    </source>
</evidence>
<dbReference type="GO" id="GO:0016740">
    <property type="term" value="F:transferase activity"/>
    <property type="evidence" value="ECO:0007669"/>
    <property type="project" value="UniProtKB-KW"/>
</dbReference>